<dbReference type="SUPFAM" id="SSF117281">
    <property type="entry name" value="Kelch motif"/>
    <property type="match status" value="1"/>
</dbReference>
<organism evidence="1 2">
    <name type="scientific">Blepharisma stoltei</name>
    <dbReference type="NCBI Taxonomy" id="1481888"/>
    <lineage>
        <taxon>Eukaryota</taxon>
        <taxon>Sar</taxon>
        <taxon>Alveolata</taxon>
        <taxon>Ciliophora</taxon>
        <taxon>Postciliodesmatophora</taxon>
        <taxon>Heterotrichea</taxon>
        <taxon>Heterotrichida</taxon>
        <taxon>Blepharismidae</taxon>
        <taxon>Blepharisma</taxon>
    </lineage>
</organism>
<accession>A0AAU9JMV3</accession>
<reference evidence="1" key="1">
    <citation type="submission" date="2021-09" db="EMBL/GenBank/DDBJ databases">
        <authorList>
            <consortium name="AG Swart"/>
            <person name="Singh M."/>
            <person name="Singh A."/>
            <person name="Seah K."/>
            <person name="Emmerich C."/>
        </authorList>
    </citation>
    <scope>NUCLEOTIDE SEQUENCE</scope>
    <source>
        <strain evidence="1">ATCC30299</strain>
    </source>
</reference>
<gene>
    <name evidence="1" type="ORF">BSTOLATCC_MIC36579</name>
</gene>
<proteinExistence type="predicted"/>
<name>A0AAU9JMV3_9CILI</name>
<evidence type="ECO:0000313" key="1">
    <source>
        <dbReference type="EMBL" id="CAG9324800.1"/>
    </source>
</evidence>
<sequence>MKPAKCFMDNCLNDPEYICKCTPARTLFCSAHARNHMVMKFKKPHEWIDLYFEPNPDSKKIIIKKLNEIKNEIRSCLDKLMLQYGELLETIEKSLSIALEKYYKLNDECDEIILFASQERILNVKTEKGVGKYLKLGPEECKESIQYWKMPEIKEDLSKIKEYIEELYGNLEVNPFKENENEICFITQNNPGQFNSVNLASMTISTKTIDLLQKLHNASSILIPTNSSVFFHGSNRNNNMRYPDSSVSINLIVDEFKNAKIISSGTPATKPLLAYYKSCVYAFGGWTKEYISEKYNLEENKWTKLKSLPTQYCWCNSHSTLFNNFILITAYCWTNMQCYDIKKDTFEIIPNLKLNYSRYKSIFSYDRRAYLFEFGLNIYQSEKDDFSTWQLIGDNRICNSIPQSYSLIFKSNIYFINEQNSLIEFNLKAKELKCAQNSVYNLKKA</sequence>
<keyword evidence="2" id="KW-1185">Reference proteome</keyword>
<protein>
    <submittedName>
        <fullName evidence="1">Uncharacterized protein</fullName>
    </submittedName>
</protein>
<dbReference type="EMBL" id="CAJZBQ010000036">
    <property type="protein sequence ID" value="CAG9324800.1"/>
    <property type="molecule type" value="Genomic_DNA"/>
</dbReference>
<dbReference type="InterPro" id="IPR015915">
    <property type="entry name" value="Kelch-typ_b-propeller"/>
</dbReference>
<comment type="caution">
    <text evidence="1">The sequence shown here is derived from an EMBL/GenBank/DDBJ whole genome shotgun (WGS) entry which is preliminary data.</text>
</comment>
<evidence type="ECO:0000313" key="2">
    <source>
        <dbReference type="Proteomes" id="UP001162131"/>
    </source>
</evidence>
<dbReference type="Gene3D" id="2.120.10.80">
    <property type="entry name" value="Kelch-type beta propeller"/>
    <property type="match status" value="1"/>
</dbReference>
<dbReference type="Proteomes" id="UP001162131">
    <property type="component" value="Unassembled WGS sequence"/>
</dbReference>
<dbReference type="AlphaFoldDB" id="A0AAU9JMV3"/>